<dbReference type="Pfam" id="PF04577">
    <property type="entry name" value="Glyco_transf_61"/>
    <property type="match status" value="1"/>
</dbReference>
<keyword evidence="4" id="KW-0325">Glycoprotein</keyword>
<dbReference type="InterPro" id="IPR049625">
    <property type="entry name" value="Glyco_transf_61_cat"/>
</dbReference>
<keyword evidence="3" id="KW-0808">Transferase</keyword>
<keyword evidence="5" id="KW-1133">Transmembrane helix</keyword>
<feature type="transmembrane region" description="Helical" evidence="5">
    <location>
        <begin position="24"/>
        <end position="47"/>
    </location>
</feature>
<evidence type="ECO:0000313" key="7">
    <source>
        <dbReference type="EMBL" id="RID80277.1"/>
    </source>
</evidence>
<dbReference type="OrthoDB" id="529273at2759"/>
<evidence type="ECO:0000256" key="4">
    <source>
        <dbReference type="ARBA" id="ARBA00023180"/>
    </source>
</evidence>
<proteinExistence type="predicted"/>
<dbReference type="AlphaFoldDB" id="A0A398ARC4"/>
<evidence type="ECO:0000256" key="1">
    <source>
        <dbReference type="ARBA" id="ARBA00004323"/>
    </source>
</evidence>
<accession>A0A398ARC4</accession>
<keyword evidence="2" id="KW-0328">Glycosyltransferase</keyword>
<keyword evidence="5" id="KW-0472">Membrane</keyword>
<evidence type="ECO:0000259" key="6">
    <source>
        <dbReference type="Pfam" id="PF04577"/>
    </source>
</evidence>
<evidence type="ECO:0000256" key="3">
    <source>
        <dbReference type="ARBA" id="ARBA00022679"/>
    </source>
</evidence>
<dbReference type="Proteomes" id="UP000264353">
    <property type="component" value="Chromosome A1"/>
</dbReference>
<dbReference type="PANTHER" id="PTHR20961:SF5">
    <property type="entry name" value="GLYCOSYLTRANSFERASE-RELATED"/>
    <property type="match status" value="1"/>
</dbReference>
<sequence>MTEKDLLYDTILARSFSKNEQKRLGYGAFVASLLFVFTLCTVFKPYLSPLPTVELQLPVNAGLRMLRITETQKPQASRSSSNATYGDSANLTIPTDQINITSNATTPHKLISSENHELSVFKNTSLPKNHLDSFNSTTNTTISKEQVVTEGNKLEKTMKPICKKLARTKICEINGDVRVHGKSATIHAAITFAFSGNSTWHIKPYARKGDVAAMERVREWTVKLEQNANLSRCVRNHSVPAILFSLGGYSMNNFHDFTDIVIPLYTTARRFNGEVQFLVTNKNQPWINKFKGILKNLSNYELIYIDEEDETHCFSSVTAGLNRHREYYKELTIDPSDSEYSMSDFRKFLRDSYSLRNAAARPVTTRRNQRRRPRMLILARGRSRAFTNAGAIARAAKQIGFKVVVAEANADVASFAQTVNSCDVMLGVHGAGLTNMVFLPENAVVVQILPIGGFEWLAKTDFEEPSKGMNLRYLEYKIAAEESTLLRRYGRDHEVVRDPSAVGKRGWEMFQSVYLVQQNVSVDINRFRPVLVKAFELVQMQSV</sequence>
<reference evidence="7 8" key="1">
    <citation type="submission" date="2018-06" db="EMBL/GenBank/DDBJ databases">
        <title>WGS assembly of Brassica rapa FPsc.</title>
        <authorList>
            <person name="Bowman J."/>
            <person name="Kohchi T."/>
            <person name="Yamato K."/>
            <person name="Jenkins J."/>
            <person name="Shu S."/>
            <person name="Ishizaki K."/>
            <person name="Yamaoka S."/>
            <person name="Nishihama R."/>
            <person name="Nakamura Y."/>
            <person name="Berger F."/>
            <person name="Adam C."/>
            <person name="Aki S."/>
            <person name="Althoff F."/>
            <person name="Araki T."/>
            <person name="Arteaga-Vazquez M."/>
            <person name="Balasubrmanian S."/>
            <person name="Bauer D."/>
            <person name="Boehm C."/>
            <person name="Briginshaw L."/>
            <person name="Caballero-Perez J."/>
            <person name="Catarino B."/>
            <person name="Chen F."/>
            <person name="Chiyoda S."/>
            <person name="Chovatia M."/>
            <person name="Davies K."/>
            <person name="Delmans M."/>
            <person name="Demura T."/>
            <person name="Dierschke T."/>
            <person name="Dolan L."/>
            <person name="Dorantes-Acosta A."/>
            <person name="Eklund D."/>
            <person name="Florent S."/>
            <person name="Flores-Sandoval E."/>
            <person name="Fujiyama A."/>
            <person name="Fukuzawa H."/>
            <person name="Galik B."/>
            <person name="Grimanelli D."/>
            <person name="Grimwood J."/>
            <person name="Grossniklaus U."/>
            <person name="Hamada T."/>
            <person name="Haseloff J."/>
            <person name="Hetherington A."/>
            <person name="Higo A."/>
            <person name="Hirakawa Y."/>
            <person name="Hundley H."/>
            <person name="Ikeda Y."/>
            <person name="Inoue K."/>
            <person name="Inoue S."/>
            <person name="Ishida S."/>
            <person name="Jia Q."/>
            <person name="Kakita M."/>
            <person name="Kanazawa T."/>
            <person name="Kawai Y."/>
            <person name="Kawashima T."/>
            <person name="Kennedy M."/>
            <person name="Kinose K."/>
            <person name="Kinoshita T."/>
            <person name="Kohara Y."/>
            <person name="Koide E."/>
            <person name="Komatsu K."/>
            <person name="Kopischke S."/>
            <person name="Kubo M."/>
            <person name="Kyozuka J."/>
            <person name="Lagercrantz U."/>
            <person name="Lin S."/>
            <person name="Lindquist E."/>
            <person name="Lipzen A."/>
            <person name="Lu C."/>
            <person name="Luna E."/>
            <person name="Martienssen R."/>
            <person name="Minamino N."/>
            <person name="Mizutani M."/>
            <person name="Mizutani M."/>
            <person name="Mochizuki N."/>
            <person name="Monte I."/>
            <person name="Mosher R."/>
            <person name="Nagasaki H."/>
            <person name="Nakagami H."/>
            <person name="Naramoto S."/>
            <person name="Nishitani K."/>
            <person name="Ohtani M."/>
            <person name="Okamoto T."/>
            <person name="Okumura M."/>
            <person name="Phillips J."/>
            <person name="Pollak B."/>
            <person name="Reinders A."/>
            <person name="Roevekamp M."/>
            <person name="Sano R."/>
            <person name="Sawa S."/>
            <person name="Schmid M."/>
            <person name="Shirakawa M."/>
            <person name="Solano R."/>
            <person name="Spunde A."/>
            <person name="Suetsugu N."/>
            <person name="Sugano S."/>
            <person name="Sugiyama A."/>
            <person name="Sun R."/>
            <person name="Suzuki Y."/>
            <person name="Takenaka M."/>
            <person name="Takezawa D."/>
            <person name="Tomogane H."/>
            <person name="Tsuzuki M."/>
            <person name="Ueda T."/>
            <person name="Umeda M."/>
            <person name="Ward J."/>
            <person name="Watanabe Y."/>
            <person name="Yazaki K."/>
            <person name="Yokoyama R."/>
            <person name="Yoshitake Y."/>
            <person name="Yotsui I."/>
            <person name="Zachgo S."/>
            <person name="Schmutz J."/>
        </authorList>
    </citation>
    <scope>NUCLEOTIDE SEQUENCE [LARGE SCALE GENOMIC DNA]</scope>
    <source>
        <strain evidence="8">cv. B-3</strain>
    </source>
</reference>
<organism evidence="7 8">
    <name type="scientific">Brassica campestris</name>
    <name type="common">Field mustard</name>
    <dbReference type="NCBI Taxonomy" id="3711"/>
    <lineage>
        <taxon>Eukaryota</taxon>
        <taxon>Viridiplantae</taxon>
        <taxon>Streptophyta</taxon>
        <taxon>Embryophyta</taxon>
        <taxon>Tracheophyta</taxon>
        <taxon>Spermatophyta</taxon>
        <taxon>Magnoliopsida</taxon>
        <taxon>eudicotyledons</taxon>
        <taxon>Gunneridae</taxon>
        <taxon>Pentapetalae</taxon>
        <taxon>rosids</taxon>
        <taxon>malvids</taxon>
        <taxon>Brassicales</taxon>
        <taxon>Brassicaceae</taxon>
        <taxon>Brassiceae</taxon>
        <taxon>Brassica</taxon>
    </lineage>
</organism>
<evidence type="ECO:0000313" key="8">
    <source>
        <dbReference type="Proteomes" id="UP000264353"/>
    </source>
</evidence>
<gene>
    <name evidence="7" type="ORF">BRARA_A02950</name>
</gene>
<keyword evidence="5" id="KW-0812">Transmembrane</keyword>
<comment type="subcellular location">
    <subcellularLocation>
        <location evidence="1">Golgi apparatus membrane</location>
        <topology evidence="1">Single-pass type II membrane protein</topology>
    </subcellularLocation>
</comment>
<dbReference type="PANTHER" id="PTHR20961">
    <property type="entry name" value="GLYCOSYLTRANSFERASE"/>
    <property type="match status" value="1"/>
</dbReference>
<name>A0A398ARC4_BRACM</name>
<dbReference type="GO" id="GO:0000139">
    <property type="term" value="C:Golgi membrane"/>
    <property type="evidence" value="ECO:0007669"/>
    <property type="project" value="UniProtKB-SubCell"/>
</dbReference>
<dbReference type="InterPro" id="IPR007657">
    <property type="entry name" value="Glycosyltransferase_61"/>
</dbReference>
<evidence type="ECO:0000256" key="2">
    <source>
        <dbReference type="ARBA" id="ARBA00022676"/>
    </source>
</evidence>
<dbReference type="GO" id="GO:0016763">
    <property type="term" value="F:pentosyltransferase activity"/>
    <property type="evidence" value="ECO:0007669"/>
    <property type="project" value="UniProtKB-ARBA"/>
</dbReference>
<evidence type="ECO:0000256" key="5">
    <source>
        <dbReference type="SAM" id="Phobius"/>
    </source>
</evidence>
<feature type="domain" description="Glycosyltransferase 61 catalytic" evidence="6">
    <location>
        <begin position="343"/>
        <end position="446"/>
    </location>
</feature>
<dbReference type="EMBL" id="CM010628">
    <property type="protein sequence ID" value="RID80277.1"/>
    <property type="molecule type" value="Genomic_DNA"/>
</dbReference>
<protein>
    <recommendedName>
        <fullName evidence="6">Glycosyltransferase 61 catalytic domain-containing protein</fullName>
    </recommendedName>
</protein>